<dbReference type="InterPro" id="IPR041118">
    <property type="entry name" value="Rx_N"/>
</dbReference>
<feature type="domain" description="R13L1/DRL21-like LRR repeat region" evidence="9">
    <location>
        <begin position="693"/>
        <end position="820"/>
    </location>
</feature>
<dbReference type="InterPro" id="IPR032675">
    <property type="entry name" value="LRR_dom_sf"/>
</dbReference>
<accession>A0ABR0QZE4</accession>
<dbReference type="EMBL" id="JARKNE010000001">
    <property type="protein sequence ID" value="KAK5844292.1"/>
    <property type="molecule type" value="Genomic_DNA"/>
</dbReference>
<protein>
    <recommendedName>
        <fullName evidence="12">Disease resistance RPP13-like protein 1</fullName>
    </recommendedName>
</protein>
<dbReference type="Pfam" id="PF23559">
    <property type="entry name" value="WHD_DRP"/>
    <property type="match status" value="1"/>
</dbReference>
<dbReference type="InterPro" id="IPR027417">
    <property type="entry name" value="P-loop_NTPase"/>
</dbReference>
<dbReference type="PRINTS" id="PR00364">
    <property type="entry name" value="DISEASERSIST"/>
</dbReference>
<keyword evidence="3" id="KW-0547">Nucleotide-binding</keyword>
<evidence type="ECO:0000259" key="9">
    <source>
        <dbReference type="Pfam" id="PF25019"/>
    </source>
</evidence>
<keyword evidence="2" id="KW-0677">Repeat</keyword>
<dbReference type="PANTHER" id="PTHR36766:SF51">
    <property type="entry name" value="DISEASE RESISTANCE RPP13-LIKE PROTEIN 1"/>
    <property type="match status" value="1"/>
</dbReference>
<dbReference type="SUPFAM" id="SSF52540">
    <property type="entry name" value="P-loop containing nucleoside triphosphate hydrolases"/>
    <property type="match status" value="1"/>
</dbReference>
<sequence length="1410" mass="159347">MSIAGGETALSVFLEFFAKLASYDQILNFVTQKQVNQELKQWQKILPSIQAVLNDAEEKQMEDPNVKIWLTQLQNLGYDVGDVLNEFEIEALQRKLHEDEASTSKAQKPNASWFTSFINSRAFTFNKRMISKLQEITDELNGLARETHRLGLRQIDETAMSKRVKVSLQFMSLVDESHVYGREKEKADILELLFCNNGNGNGASLIHIFGDGGIGKTALVQFVYCNDDVKKAFHHRFWIRVSKDFDVTLVTKTILQSISDVRCIVPSLDNLQALLKDKLFGRRFLLVLDNIRDENYDDLALLLKPFSVGTKVILTTRNCGVVSSVVSSAKAYLLEKLSHNDCLSVFTHHALKASDFSGHQELETFGENIVKKCNGLPLAAKVIGCLLGTHSEYGVWKYVSESEIWDLQQEQCGVIPALLLSYHHLPSNLKRCFAYCSLLPKDYEFEKEEITLLWKAEGFLQQADSKAHIEDLGSRYFQDLVSRSFFQTSVRDKYQYVMHDLINDLAQLVSGEICLKLEDDKQPKIPKGTRHSSYVRGSYDGVEKFAVFDHMKRLRAFLPFMMPKDGTCYITNTVLVDLLPKLRCLRVLSLKGYGITVLPDIFENLVQLRYLNFSHTLIKSLPASICTLYNLETLILKESLLEWLPSDIERLVNLNHIDISGVKMKAMPYGIGKLTDLRRLSDFILGAGDGYRIRELKNLHLKGDLSLSGLENVVEARDALEAKLIDKPGLDALRLMWSSIFGSSIRDKVVEEEVLNMLETYRDLKVLVIQNYGGTKFPNWIADSSFKNLWSLDLNNCRNCKFLPSIGSLPLLKDLCIRGMHTVTKVGIEFYGENHSNAFVSLETLCFKDMSNWKEWDIDEHAAKFPCLREFCIVNCPQLSGRFPSSLHSLETLVIRRCTKLIVSVSNLPQLHDLEIDGCEELVLRDDANLPPLRKVSLSNVSKLRKVSLSNVSKFSPLTERLVSGLTNLDHLRISNCNELASLSWKQFSSVRHLRSLRSLEMSSFPLLEVEVQQLQLEKVCTIESLTIGNCEKLQRLPQDLHFLKFLTEMQIKGCPCIVSFSKNNLSPALKKLVIQSCTNLRCLVDQGENFNIDNTFLLEHLEIMDCPSLVSLSLPIRLQILIVSYCSKLASLSSSGELPVGLKQLVIKDCLALESIVHTIHETSSLELLDIWHCRNIKALPQGLNKLDHVEKINILQCQSLVSLTASGLPARKLKSLCIMDCQGLGDLPNMPNLTALKELSLSYCSPDLPFPKEGLPTTLTSLSVTGPKLCRTLLEWGLHRLTSLKKLSIDGEECPHVVTFPPEGCVLPPTLNTITISGFGNLKSLSTTGFRNVDSLRELWVLDCPELESLPEKEVLVSVWKLYIWRCHVTLLAQFIMNDGAEWLKISHIPDVIVDRQSIIPKATWVQY</sequence>
<evidence type="ECO:0000313" key="10">
    <source>
        <dbReference type="EMBL" id="KAK5844292.1"/>
    </source>
</evidence>
<dbReference type="Pfam" id="PF18052">
    <property type="entry name" value="Rx_N"/>
    <property type="match status" value="1"/>
</dbReference>
<dbReference type="Gene3D" id="1.10.10.10">
    <property type="entry name" value="Winged helix-like DNA-binding domain superfamily/Winged helix DNA-binding domain"/>
    <property type="match status" value="1"/>
</dbReference>
<dbReference type="Gene3D" id="1.20.5.4130">
    <property type="match status" value="1"/>
</dbReference>
<dbReference type="Pfam" id="PF00931">
    <property type="entry name" value="NB-ARC"/>
    <property type="match status" value="1"/>
</dbReference>
<evidence type="ECO:0000256" key="4">
    <source>
        <dbReference type="ARBA" id="ARBA00022821"/>
    </source>
</evidence>
<gene>
    <name evidence="10" type="ORF">PVK06_000428</name>
</gene>
<evidence type="ECO:0000256" key="1">
    <source>
        <dbReference type="ARBA" id="ARBA00022614"/>
    </source>
</evidence>
<evidence type="ECO:0000259" key="7">
    <source>
        <dbReference type="Pfam" id="PF18052"/>
    </source>
</evidence>
<dbReference type="InterPro" id="IPR002182">
    <property type="entry name" value="NB-ARC"/>
</dbReference>
<dbReference type="InterPro" id="IPR036388">
    <property type="entry name" value="WH-like_DNA-bd_sf"/>
</dbReference>
<dbReference type="Proteomes" id="UP001358586">
    <property type="component" value="Chromosome 1"/>
</dbReference>
<dbReference type="Gene3D" id="1.10.8.430">
    <property type="entry name" value="Helical domain of apoptotic protease-activating factors"/>
    <property type="match status" value="1"/>
</dbReference>
<feature type="domain" description="Disease resistance protein winged helix" evidence="8">
    <location>
        <begin position="439"/>
        <end position="506"/>
    </location>
</feature>
<comment type="caution">
    <text evidence="10">The sequence shown here is derived from an EMBL/GenBank/DDBJ whole genome shotgun (WGS) entry which is preliminary data.</text>
</comment>
<evidence type="ECO:0000256" key="5">
    <source>
        <dbReference type="ARBA" id="ARBA00022840"/>
    </source>
</evidence>
<reference evidence="10 11" key="1">
    <citation type="submission" date="2023-03" db="EMBL/GenBank/DDBJ databases">
        <title>WGS of Gossypium arboreum.</title>
        <authorList>
            <person name="Yu D."/>
        </authorList>
    </citation>
    <scope>NUCLEOTIDE SEQUENCE [LARGE SCALE GENOMIC DNA]</scope>
    <source>
        <tissue evidence="10">Leaf</tissue>
    </source>
</reference>
<keyword evidence="4" id="KW-0611">Plant defense</keyword>
<keyword evidence="1" id="KW-0433">Leucine-rich repeat</keyword>
<evidence type="ECO:0008006" key="12">
    <source>
        <dbReference type="Google" id="ProtNLM"/>
    </source>
</evidence>
<keyword evidence="11" id="KW-1185">Reference proteome</keyword>
<evidence type="ECO:0000259" key="6">
    <source>
        <dbReference type="Pfam" id="PF00931"/>
    </source>
</evidence>
<feature type="domain" description="Disease resistance N-terminal" evidence="7">
    <location>
        <begin position="30"/>
        <end position="102"/>
    </location>
</feature>
<dbReference type="InterPro" id="IPR042197">
    <property type="entry name" value="Apaf_helical"/>
</dbReference>
<dbReference type="InterPro" id="IPR056789">
    <property type="entry name" value="LRR_R13L1-DRL21"/>
</dbReference>
<name>A0ABR0QZE4_GOSAR</name>
<dbReference type="Pfam" id="PF25019">
    <property type="entry name" value="LRR_R13L1-DRL21"/>
    <property type="match status" value="1"/>
</dbReference>
<proteinExistence type="predicted"/>
<feature type="domain" description="NB-ARC" evidence="6">
    <location>
        <begin position="184"/>
        <end position="353"/>
    </location>
</feature>
<dbReference type="SUPFAM" id="SSF52058">
    <property type="entry name" value="L domain-like"/>
    <property type="match status" value="3"/>
</dbReference>
<evidence type="ECO:0000256" key="3">
    <source>
        <dbReference type="ARBA" id="ARBA00022741"/>
    </source>
</evidence>
<evidence type="ECO:0000256" key="2">
    <source>
        <dbReference type="ARBA" id="ARBA00022737"/>
    </source>
</evidence>
<dbReference type="InterPro" id="IPR058922">
    <property type="entry name" value="WHD_DRP"/>
</dbReference>
<dbReference type="Gene3D" id="3.80.10.10">
    <property type="entry name" value="Ribonuclease Inhibitor"/>
    <property type="match status" value="4"/>
</dbReference>
<evidence type="ECO:0000259" key="8">
    <source>
        <dbReference type="Pfam" id="PF23559"/>
    </source>
</evidence>
<organism evidence="10 11">
    <name type="scientific">Gossypium arboreum</name>
    <name type="common">Tree cotton</name>
    <name type="synonym">Gossypium nanking</name>
    <dbReference type="NCBI Taxonomy" id="29729"/>
    <lineage>
        <taxon>Eukaryota</taxon>
        <taxon>Viridiplantae</taxon>
        <taxon>Streptophyta</taxon>
        <taxon>Embryophyta</taxon>
        <taxon>Tracheophyta</taxon>
        <taxon>Spermatophyta</taxon>
        <taxon>Magnoliopsida</taxon>
        <taxon>eudicotyledons</taxon>
        <taxon>Gunneridae</taxon>
        <taxon>Pentapetalae</taxon>
        <taxon>rosids</taxon>
        <taxon>malvids</taxon>
        <taxon>Malvales</taxon>
        <taxon>Malvaceae</taxon>
        <taxon>Malvoideae</taxon>
        <taxon>Gossypium</taxon>
    </lineage>
</organism>
<dbReference type="PANTHER" id="PTHR36766">
    <property type="entry name" value="PLANT BROAD-SPECTRUM MILDEW RESISTANCE PROTEIN RPW8"/>
    <property type="match status" value="1"/>
</dbReference>
<dbReference type="Gene3D" id="3.40.50.300">
    <property type="entry name" value="P-loop containing nucleotide triphosphate hydrolases"/>
    <property type="match status" value="1"/>
</dbReference>
<evidence type="ECO:0000313" key="11">
    <source>
        <dbReference type="Proteomes" id="UP001358586"/>
    </source>
</evidence>
<keyword evidence="5" id="KW-0067">ATP-binding</keyword>